<proteinExistence type="predicted"/>
<evidence type="ECO:0000313" key="2">
    <source>
        <dbReference type="Proteomes" id="UP001140234"/>
    </source>
</evidence>
<reference evidence="1" key="1">
    <citation type="submission" date="2022-07" db="EMBL/GenBank/DDBJ databases">
        <title>Phylogenomic reconstructions and comparative analyses of Kickxellomycotina fungi.</title>
        <authorList>
            <person name="Reynolds N.K."/>
            <person name="Stajich J.E."/>
            <person name="Barry K."/>
            <person name="Grigoriev I.V."/>
            <person name="Crous P."/>
            <person name="Smith M.E."/>
        </authorList>
    </citation>
    <scope>NUCLEOTIDE SEQUENCE</scope>
    <source>
        <strain evidence="1">CBS 109366</strain>
    </source>
</reference>
<comment type="caution">
    <text evidence="1">The sequence shown here is derived from an EMBL/GenBank/DDBJ whole genome shotgun (WGS) entry which is preliminary data.</text>
</comment>
<dbReference type="Proteomes" id="UP001140234">
    <property type="component" value="Unassembled WGS sequence"/>
</dbReference>
<evidence type="ECO:0000313" key="1">
    <source>
        <dbReference type="EMBL" id="KAJ2773694.1"/>
    </source>
</evidence>
<dbReference type="EMBL" id="JANBUJ010000189">
    <property type="protein sequence ID" value="KAJ2773694.1"/>
    <property type="molecule type" value="Genomic_DNA"/>
</dbReference>
<protein>
    <submittedName>
        <fullName evidence="1">Uncharacterized protein</fullName>
    </submittedName>
</protein>
<gene>
    <name evidence="1" type="ORF">IWQ57_001181</name>
</gene>
<sequence>MGEIGILSGQPQVVPALAGGFLSVLGLCSLIAKERLYLSETLLAMVYGIIIGPRVLGWVDPGTWSSDPFQLTHEFTRYALAIEVMIAGVLLPKKYVAREWVSLATLLMPIMSAMWLVSAVVIKVVFQLPLLQALAIAACVAPTDPVLANAILKGVFAETHVPVRLRDILTAESGANDGLGYPFLFFALYLMRLGGGKGIGTWFYATWVYQVMLSIVIGIVAGFVARKALRFASTAGWVDRESFLSTAITLAIMLVGICTILGTDDILCCFVAGNSFTWDDWFRVETKDTSLQETVSGLISTAFFMYFGAVIPWAAYTRADMLDPWRMVVSVVLIMLLRRLPVVMASYKLIPAVRTWREALFAGWFGPIGVSAIFYAIETIHQLHKHEDSNAGRVADIVYPIVSAIVFGSVLVHGVTIPLVLLGRRVKTTLTTSASAMWNPSSGGTLFRTVSGRFTGKETDADNTDIVVTTPRASPALPPPPMHS</sequence>
<accession>A0ACC1K566</accession>
<organism evidence="1 2">
    <name type="scientific">Coemansia nantahalensis</name>
    <dbReference type="NCBI Taxonomy" id="2789366"/>
    <lineage>
        <taxon>Eukaryota</taxon>
        <taxon>Fungi</taxon>
        <taxon>Fungi incertae sedis</taxon>
        <taxon>Zoopagomycota</taxon>
        <taxon>Kickxellomycotina</taxon>
        <taxon>Kickxellomycetes</taxon>
        <taxon>Kickxellales</taxon>
        <taxon>Kickxellaceae</taxon>
        <taxon>Coemansia</taxon>
    </lineage>
</organism>
<name>A0ACC1K566_9FUNG</name>
<keyword evidence="2" id="KW-1185">Reference proteome</keyword>